<name>A0A8J8TDU3_9EURY</name>
<dbReference type="AlphaFoldDB" id="A0A8J8TDU3"/>
<gene>
    <name evidence="1" type="ORF">EGH24_02355</name>
</gene>
<dbReference type="OrthoDB" id="211802at2157"/>
<dbReference type="RefSeq" id="WP_142978569.1">
    <property type="nucleotide sequence ID" value="NZ_RKLU01000001.1"/>
</dbReference>
<comment type="caution">
    <text evidence="1">The sequence shown here is derived from an EMBL/GenBank/DDBJ whole genome shotgun (WGS) entry which is preliminary data.</text>
</comment>
<dbReference type="EMBL" id="RKLU01000001">
    <property type="protein sequence ID" value="TQQ83652.1"/>
    <property type="molecule type" value="Genomic_DNA"/>
</dbReference>
<organism evidence="1 2">
    <name type="scientific">Halonotius terrestris</name>
    <dbReference type="NCBI Taxonomy" id="2487750"/>
    <lineage>
        <taxon>Archaea</taxon>
        <taxon>Methanobacteriati</taxon>
        <taxon>Methanobacteriota</taxon>
        <taxon>Stenosarchaea group</taxon>
        <taxon>Halobacteria</taxon>
        <taxon>Halobacteriales</taxon>
        <taxon>Haloferacaceae</taxon>
        <taxon>Halonotius</taxon>
    </lineage>
</organism>
<sequence length="186" mass="19970">MAEAPTVVVDTNVLLNLATPVVDGRPRAPSGGDPLKTVLTAYDVHVPAAVLGEVTDAADGDDLLAAAATLVLRAADQLTTHDVAADIDAPLSYGLDRGEARGIWLANDLEAAMFVTDEFNTTNYLFVALALADRNTLFTTPHVLCRLAVGGVLEQAYVEQLLTYFVETKGWEASYVSQLRARYFDE</sequence>
<keyword evidence="2" id="KW-1185">Reference proteome</keyword>
<proteinExistence type="predicted"/>
<evidence type="ECO:0000313" key="2">
    <source>
        <dbReference type="Proteomes" id="UP000705823"/>
    </source>
</evidence>
<reference evidence="1" key="1">
    <citation type="submission" date="2019-02" db="EMBL/GenBank/DDBJ databases">
        <title>Halonotius sp. a new haloarchaeum isolated from saline soil.</title>
        <authorList>
            <person name="Duran-Viseras A."/>
            <person name="Sanchez-Porro C."/>
            <person name="Ventosa A."/>
        </authorList>
    </citation>
    <scope>NUCLEOTIDE SEQUENCE</scope>
    <source>
        <strain evidence="1">F15B</strain>
    </source>
</reference>
<accession>A0A8J8TDU3</accession>
<protein>
    <submittedName>
        <fullName evidence="1">Uncharacterized protein</fullName>
    </submittedName>
</protein>
<evidence type="ECO:0000313" key="1">
    <source>
        <dbReference type="EMBL" id="TQQ83652.1"/>
    </source>
</evidence>
<dbReference type="Proteomes" id="UP000705823">
    <property type="component" value="Unassembled WGS sequence"/>
</dbReference>